<feature type="region of interest" description="Disordered" evidence="1">
    <location>
        <begin position="406"/>
        <end position="425"/>
    </location>
</feature>
<organism evidence="3 4">
    <name type="scientific">Neolecta irregularis (strain DAH-3)</name>
    <dbReference type="NCBI Taxonomy" id="1198029"/>
    <lineage>
        <taxon>Eukaryota</taxon>
        <taxon>Fungi</taxon>
        <taxon>Dikarya</taxon>
        <taxon>Ascomycota</taxon>
        <taxon>Taphrinomycotina</taxon>
        <taxon>Neolectales</taxon>
        <taxon>Neolectaceae</taxon>
        <taxon>Neolecta</taxon>
    </lineage>
</organism>
<sequence length="425" mass="48391">QTGQVLTVRPFITVLCREYLSPFLFYCSVNLLSGPTNSRPNMSTRCPESITPRTTPFAKPDRDSQNQQCNVLTTTEIDAAGKIIEHFEKEDLSEDDKFWLTKECALRYYRASKTDICQAISRIGKTLTWRKEFRVSSITAQEIYAEAETGKQVLLGFDNAGHPILYLNPGRQNTAVSHRQLEYLVWGLERCIELMPRGIERLALCVNYKSANSTTSPGLSQSREVLNIVQNHYVERLGKAMVINMPWFITGFFKIISPFIDPLTRQKMVFNEDMRSHIPPRQLDSEFNGDLRFEYVHTEYWPCILEITQLRSEGMKRRWRELGACVGISEYDLKEGLEEEVDSKLKKEISGIVFSDKDTKGNEVMEKPEANCEGPVDQGTIGTAVSPASRKRSICVTEETEIQDCNVPQNPMSDTTNFVTAAENH</sequence>
<evidence type="ECO:0000256" key="1">
    <source>
        <dbReference type="SAM" id="MobiDB-lite"/>
    </source>
</evidence>
<keyword evidence="4" id="KW-1185">Reference proteome</keyword>
<gene>
    <name evidence="3" type="ORF">NEOLI_004539</name>
</gene>
<protein>
    <submittedName>
        <fullName evidence="3">CRAL-TRIO domain-containing protein isoform A</fullName>
    </submittedName>
</protein>
<feature type="compositionally biased region" description="Polar residues" evidence="1">
    <location>
        <begin position="40"/>
        <end position="54"/>
    </location>
</feature>
<dbReference type="PANTHER" id="PTHR45824">
    <property type="entry name" value="GH16843P"/>
    <property type="match status" value="1"/>
</dbReference>
<dbReference type="CDD" id="cd00170">
    <property type="entry name" value="SEC14"/>
    <property type="match status" value="1"/>
</dbReference>
<dbReference type="SUPFAM" id="SSF46938">
    <property type="entry name" value="CRAL/TRIO N-terminal domain"/>
    <property type="match status" value="1"/>
</dbReference>
<dbReference type="AlphaFoldDB" id="A0A1U7LNB0"/>
<dbReference type="Pfam" id="PF03765">
    <property type="entry name" value="CRAL_TRIO_N"/>
    <property type="match status" value="1"/>
</dbReference>
<feature type="domain" description="CRAL-TRIO" evidence="2">
    <location>
        <begin position="142"/>
        <end position="295"/>
    </location>
</feature>
<dbReference type="Gene3D" id="3.40.525.10">
    <property type="entry name" value="CRAL-TRIO lipid binding domain"/>
    <property type="match status" value="1"/>
</dbReference>
<dbReference type="OrthoDB" id="75724at2759"/>
<dbReference type="InterPro" id="IPR036865">
    <property type="entry name" value="CRAL-TRIO_dom_sf"/>
</dbReference>
<dbReference type="GO" id="GO:0008526">
    <property type="term" value="F:phosphatidylinositol transfer activity"/>
    <property type="evidence" value="ECO:0007669"/>
    <property type="project" value="TreeGrafter"/>
</dbReference>
<feature type="non-terminal residue" evidence="3">
    <location>
        <position position="1"/>
    </location>
</feature>
<dbReference type="PROSITE" id="PS50191">
    <property type="entry name" value="CRAL_TRIO"/>
    <property type="match status" value="1"/>
</dbReference>
<name>A0A1U7LNB0_NEOID</name>
<dbReference type="Pfam" id="PF00650">
    <property type="entry name" value="CRAL_TRIO"/>
    <property type="match status" value="1"/>
</dbReference>
<dbReference type="SMART" id="SM00516">
    <property type="entry name" value="SEC14"/>
    <property type="match status" value="1"/>
</dbReference>
<dbReference type="InterPro" id="IPR001251">
    <property type="entry name" value="CRAL-TRIO_dom"/>
</dbReference>
<dbReference type="PANTHER" id="PTHR45824:SF29">
    <property type="entry name" value="GH16843P"/>
    <property type="match status" value="1"/>
</dbReference>
<reference evidence="3 4" key="1">
    <citation type="submission" date="2016-04" db="EMBL/GenBank/DDBJ databases">
        <title>Evolutionary innovation and constraint leading to complex multicellularity in the Ascomycota.</title>
        <authorList>
            <person name="Cisse O."/>
            <person name="Nguyen A."/>
            <person name="Hewitt D.A."/>
            <person name="Jedd G."/>
            <person name="Stajich J.E."/>
        </authorList>
    </citation>
    <scope>NUCLEOTIDE SEQUENCE [LARGE SCALE GENOMIC DNA]</scope>
    <source>
        <strain evidence="3 4">DAH-3</strain>
    </source>
</reference>
<feature type="region of interest" description="Disordered" evidence="1">
    <location>
        <begin position="40"/>
        <end position="65"/>
    </location>
</feature>
<proteinExistence type="predicted"/>
<dbReference type="InterPro" id="IPR036273">
    <property type="entry name" value="CRAL/TRIO_N_dom_sf"/>
</dbReference>
<evidence type="ECO:0000259" key="2">
    <source>
        <dbReference type="PROSITE" id="PS50191"/>
    </source>
</evidence>
<accession>A0A1U7LNB0</accession>
<dbReference type="Proteomes" id="UP000186594">
    <property type="component" value="Unassembled WGS sequence"/>
</dbReference>
<evidence type="ECO:0000313" key="4">
    <source>
        <dbReference type="Proteomes" id="UP000186594"/>
    </source>
</evidence>
<dbReference type="EMBL" id="LXFE01000951">
    <property type="protein sequence ID" value="OLL24156.1"/>
    <property type="molecule type" value="Genomic_DNA"/>
</dbReference>
<dbReference type="InterPro" id="IPR052578">
    <property type="entry name" value="PI_Transfer_CRAL-TRIO"/>
</dbReference>
<dbReference type="InterPro" id="IPR011074">
    <property type="entry name" value="CRAL/TRIO_N_dom"/>
</dbReference>
<feature type="compositionally biased region" description="Polar residues" evidence="1">
    <location>
        <begin position="406"/>
        <end position="419"/>
    </location>
</feature>
<evidence type="ECO:0000313" key="3">
    <source>
        <dbReference type="EMBL" id="OLL24156.1"/>
    </source>
</evidence>
<dbReference type="SUPFAM" id="SSF52087">
    <property type="entry name" value="CRAL/TRIO domain"/>
    <property type="match status" value="1"/>
</dbReference>
<comment type="caution">
    <text evidence="3">The sequence shown here is derived from an EMBL/GenBank/DDBJ whole genome shotgun (WGS) entry which is preliminary data.</text>
</comment>